<dbReference type="EMBL" id="CADCWP010000350">
    <property type="protein sequence ID" value="CAA9587793.1"/>
    <property type="molecule type" value="Genomic_DNA"/>
</dbReference>
<feature type="transmembrane region" description="Helical" evidence="1">
    <location>
        <begin position="21"/>
        <end position="39"/>
    </location>
</feature>
<dbReference type="AlphaFoldDB" id="A0A6J4VSI7"/>
<keyword evidence="1" id="KW-1133">Transmembrane helix</keyword>
<name>A0A6J4VSI7_9DEIN</name>
<organism evidence="2">
    <name type="scientific">uncultured Truepera sp</name>
    <dbReference type="NCBI Taxonomy" id="543023"/>
    <lineage>
        <taxon>Bacteria</taxon>
        <taxon>Thermotogati</taxon>
        <taxon>Deinococcota</taxon>
        <taxon>Deinococci</taxon>
        <taxon>Trueperales</taxon>
        <taxon>Trueperaceae</taxon>
        <taxon>Truepera</taxon>
        <taxon>environmental samples</taxon>
    </lineage>
</organism>
<accession>A0A6J4VSI7</accession>
<keyword evidence="1" id="KW-0812">Transmembrane</keyword>
<sequence>MLLSTFGNAAIVARPHINAQAMFRGCYLVLGYVGCFFTVKSMQVR</sequence>
<keyword evidence="1" id="KW-0472">Membrane</keyword>
<gene>
    <name evidence="2" type="ORF">AVDCRST_MAG86-3915</name>
</gene>
<evidence type="ECO:0000256" key="1">
    <source>
        <dbReference type="SAM" id="Phobius"/>
    </source>
</evidence>
<evidence type="ECO:0000313" key="2">
    <source>
        <dbReference type="EMBL" id="CAA9587793.1"/>
    </source>
</evidence>
<protein>
    <submittedName>
        <fullName evidence="2">Uncharacterized protein</fullName>
    </submittedName>
</protein>
<proteinExistence type="predicted"/>
<reference evidence="2" key="1">
    <citation type="submission" date="2020-02" db="EMBL/GenBank/DDBJ databases">
        <authorList>
            <person name="Meier V. D."/>
        </authorList>
    </citation>
    <scope>NUCLEOTIDE SEQUENCE</scope>
    <source>
        <strain evidence="2">AVDCRST_MAG86</strain>
    </source>
</reference>